<keyword evidence="3" id="KW-1185">Reference proteome</keyword>
<organism evidence="2 3">
    <name type="scientific">Muntiacus muntjak</name>
    <name type="common">Barking deer</name>
    <name type="synonym">Indian muntjac</name>
    <dbReference type="NCBI Taxonomy" id="9888"/>
    <lineage>
        <taxon>Eukaryota</taxon>
        <taxon>Metazoa</taxon>
        <taxon>Chordata</taxon>
        <taxon>Craniata</taxon>
        <taxon>Vertebrata</taxon>
        <taxon>Euteleostomi</taxon>
        <taxon>Mammalia</taxon>
        <taxon>Eutheria</taxon>
        <taxon>Laurasiatheria</taxon>
        <taxon>Artiodactyla</taxon>
        <taxon>Ruminantia</taxon>
        <taxon>Pecora</taxon>
        <taxon>Cervidae</taxon>
        <taxon>Muntiacinae</taxon>
        <taxon>Muntiacus</taxon>
    </lineage>
</organism>
<gene>
    <name evidence="2" type="ORF">FD754_022821</name>
</gene>
<sequence length="80" mass="8842">TPVGRPTKGEKSTEVKYASILVVSNTETLLEPEILEEVCKMDGPVQVLIVTQGNRTQIPYSKPSWSVRLPGQHPGRNCPR</sequence>
<dbReference type="EMBL" id="VCEA01000016">
    <property type="protein sequence ID" value="KAB0340794.1"/>
    <property type="molecule type" value="Genomic_DNA"/>
</dbReference>
<proteinExistence type="predicted"/>
<evidence type="ECO:0000256" key="1">
    <source>
        <dbReference type="SAM" id="MobiDB-lite"/>
    </source>
</evidence>
<name>A0A5N3UVE0_MUNMU</name>
<accession>A0A5N3UVE0</accession>
<evidence type="ECO:0000313" key="3">
    <source>
        <dbReference type="Proteomes" id="UP000326458"/>
    </source>
</evidence>
<reference evidence="2 3" key="1">
    <citation type="submission" date="2019-06" db="EMBL/GenBank/DDBJ databases">
        <title>Discovery of a novel chromosome fission-fusion reversal in muntjac.</title>
        <authorList>
            <person name="Mudd A.B."/>
            <person name="Bredeson J.V."/>
            <person name="Baum R."/>
            <person name="Hockemeyer D."/>
            <person name="Rokhsar D.S."/>
        </authorList>
    </citation>
    <scope>NUCLEOTIDE SEQUENCE [LARGE SCALE GENOMIC DNA]</scope>
    <source>
        <strain evidence="2">UTSW_UCB_Mm</strain>
        <tissue evidence="2">Fibroblast cell line</tissue>
    </source>
</reference>
<evidence type="ECO:0000313" key="2">
    <source>
        <dbReference type="EMBL" id="KAB0340794.1"/>
    </source>
</evidence>
<dbReference type="AlphaFoldDB" id="A0A5N3UVE0"/>
<protein>
    <submittedName>
        <fullName evidence="2">Uncharacterized protein</fullName>
    </submittedName>
</protein>
<comment type="caution">
    <text evidence="2">The sequence shown here is derived from an EMBL/GenBank/DDBJ whole genome shotgun (WGS) entry which is preliminary data.</text>
</comment>
<dbReference type="Proteomes" id="UP000326458">
    <property type="component" value="Unassembled WGS sequence"/>
</dbReference>
<feature type="region of interest" description="Disordered" evidence="1">
    <location>
        <begin position="61"/>
        <end position="80"/>
    </location>
</feature>
<feature type="non-terminal residue" evidence="2">
    <location>
        <position position="1"/>
    </location>
</feature>